<organism evidence="2">
    <name type="scientific">Perkinsus marinus (strain ATCC 50983 / TXsc)</name>
    <dbReference type="NCBI Taxonomy" id="423536"/>
    <lineage>
        <taxon>Eukaryota</taxon>
        <taxon>Sar</taxon>
        <taxon>Alveolata</taxon>
        <taxon>Perkinsozoa</taxon>
        <taxon>Perkinsea</taxon>
        <taxon>Perkinsida</taxon>
        <taxon>Perkinsidae</taxon>
        <taxon>Perkinsus</taxon>
    </lineage>
</organism>
<dbReference type="EMBL" id="GG672028">
    <property type="protein sequence ID" value="EER17580.1"/>
    <property type="molecule type" value="Genomic_DNA"/>
</dbReference>
<dbReference type="OrthoDB" id="7763192at2759"/>
<reference evidence="1 2" key="1">
    <citation type="submission" date="2008-07" db="EMBL/GenBank/DDBJ databases">
        <authorList>
            <person name="El-Sayed N."/>
            <person name="Caler E."/>
            <person name="Inman J."/>
            <person name="Amedeo P."/>
            <person name="Hass B."/>
            <person name="Wortman J."/>
        </authorList>
    </citation>
    <scope>NUCLEOTIDE SEQUENCE [LARGE SCALE GENOMIC DNA]</scope>
    <source>
        <strain evidence="2">ATCC 50983 / TXsc</strain>
    </source>
</reference>
<dbReference type="AlphaFoldDB" id="C5KD64"/>
<protein>
    <submittedName>
        <fullName evidence="1">Uncharacterized protein</fullName>
    </submittedName>
</protein>
<dbReference type="GeneID" id="9062999"/>
<proteinExistence type="predicted"/>
<evidence type="ECO:0000313" key="2">
    <source>
        <dbReference type="Proteomes" id="UP000007800"/>
    </source>
</evidence>
<evidence type="ECO:0000313" key="1">
    <source>
        <dbReference type="EMBL" id="EER17580.1"/>
    </source>
</evidence>
<accession>C5KD64</accession>
<gene>
    <name evidence="1" type="ORF">Pmar_PMAR025251</name>
</gene>
<dbReference type="RefSeq" id="XP_002785784.1">
    <property type="nucleotide sequence ID" value="XM_002785738.1"/>
</dbReference>
<feature type="non-terminal residue" evidence="1">
    <location>
        <position position="1"/>
    </location>
</feature>
<keyword evidence="2" id="KW-1185">Reference proteome</keyword>
<dbReference type="Proteomes" id="UP000007800">
    <property type="component" value="Unassembled WGS sequence"/>
</dbReference>
<dbReference type="InParanoid" id="C5KD64"/>
<name>C5KD64_PERM5</name>
<sequence length="67" mass="7321">STDSVDHLLLSCPAGPNMSTQQVYDAFTSPRASYLLSTIASVLLKRNSAVSKLLRDKEVSYTIDTDE</sequence>